<keyword evidence="2" id="KW-1185">Reference proteome</keyword>
<proteinExistence type="predicted"/>
<dbReference type="EMBL" id="CP081303">
    <property type="protein sequence ID" value="QZE12766.1"/>
    <property type="molecule type" value="Genomic_DNA"/>
</dbReference>
<gene>
    <name evidence="1" type="ORF">K4L44_09200</name>
</gene>
<protein>
    <submittedName>
        <fullName evidence="1">Heparinase II/III family protein</fullName>
    </submittedName>
</protein>
<evidence type="ECO:0000313" key="2">
    <source>
        <dbReference type="Proteomes" id="UP000826212"/>
    </source>
</evidence>
<accession>A0AC61NHI9</accession>
<reference evidence="1" key="1">
    <citation type="submission" date="2021-08" db="EMBL/GenBank/DDBJ databases">
        <title>Novel anaerobic bacterium isolated from sea squirt in East Sea, Republic of Korea.</title>
        <authorList>
            <person name="Nguyen T.H."/>
            <person name="Li Z."/>
            <person name="Lee Y.-J."/>
            <person name="Ko J."/>
            <person name="Kim S.-G."/>
        </authorList>
    </citation>
    <scope>NUCLEOTIDE SEQUENCE</scope>
    <source>
        <strain evidence="1">KCTC 25031</strain>
    </source>
</reference>
<sequence length="692" mass="80885">MTELNRRMRRIVFAVSVCFFSGILAPLFAKNPKRIDRVLFLKHSISDRDEVKACYPDGVSQTLKVADEVLNQTYLFRYDWDMEKTHTVHQFKGSIDWLAMPNGDPEWCYMLNRHKFWIDLGRAYWLTGDEKYAEKWVQDCTDWIKKNRREEQSGLANAWRRIEVGIRCENWIRTYEFMQGSKALTPEFVALFKKSLKAHGAFLDESYNYFSKTSNWGILENYGLFCLSLFFHDSPEAVQWQKHAIDRLNRSAFLQIGTDGVQWEKSPMYHNEVLHCLSGLVFLADRFKVELPNQVRDITHKMALANVQWMKPNGNQPLFGDSDDTDLGHMWVKSAISTKDPVLVKRMNFSGIDYESYFDLDRRTLKKSKRWKGSDPKYTSVYQQVSGDLYMRDGWSSSSFYGSFHLKNLYCGHGHDDLLHFTVFGHGRDYLIDSGRYTYLDKPERAYFKSSKAHNTIGVDGLDNAVYTSSWSNSWEPSSDYQHVKIASWGVWAEANNTAYSRLDDPVQMKRSMLYIKPSLWVVMDNFHSKKVHQFNQYFNFLNNKQRVEGEVLRTTYPDHNIHVRFDSKVRLSREVSEYSEEYNKKKPASRYITKCEGSELVSLKTLIYDPERGTPILHSVRVTTRTGGEVEKSVAEAFEFIYDGCRYVLFVQQNVPAPMTHFFKVGERFVDAKVALWKVGTAYNKYLLCEF</sequence>
<dbReference type="Proteomes" id="UP000826212">
    <property type="component" value="Chromosome"/>
</dbReference>
<name>A0AC61NHI9_9BACT</name>
<evidence type="ECO:0000313" key="1">
    <source>
        <dbReference type="EMBL" id="QZE12766.1"/>
    </source>
</evidence>
<organism evidence="1 2">
    <name type="scientific">Halosquirtibacter laminarini</name>
    <dbReference type="NCBI Taxonomy" id="3374600"/>
    <lineage>
        <taxon>Bacteria</taxon>
        <taxon>Pseudomonadati</taxon>
        <taxon>Bacteroidota</taxon>
        <taxon>Bacteroidia</taxon>
        <taxon>Marinilabiliales</taxon>
        <taxon>Prolixibacteraceae</taxon>
        <taxon>Halosquirtibacter</taxon>
    </lineage>
</organism>